<feature type="transmembrane region" description="Helical" evidence="1">
    <location>
        <begin position="464"/>
        <end position="484"/>
    </location>
</feature>
<dbReference type="OrthoDB" id="419058at2"/>
<dbReference type="RefSeq" id="WP_106364586.1">
    <property type="nucleotide sequence ID" value="NZ_PVTJ01000005.1"/>
</dbReference>
<keyword evidence="1" id="KW-0812">Transmembrane</keyword>
<evidence type="ECO:0000313" key="2">
    <source>
        <dbReference type="EMBL" id="PRY58509.1"/>
    </source>
</evidence>
<feature type="transmembrane region" description="Helical" evidence="1">
    <location>
        <begin position="569"/>
        <end position="588"/>
    </location>
</feature>
<sequence length="706" mass="75282">MAEPKPPNLRTRVSTGLLAVVAIPLVLPAAEPLFQGNLTLRLLIAVALVVPGAFIGLRSLRLRRTAPRAAEDRADLHDALVLLAAAVEEEWSPEAVRLDLAPGADALIDVRWRTAPGRGGAWGDQTGALSELQELYDQTDHHTLVVLGDPESGKTASMVNLTLALLDARPADSDAPVPVLFPLADWDPDMSLEDWVVRRLADQHAWLGADEHGRDLPRRLVRGGLILPVLDALDEAPAKAPRTAVHSRAALIEAVKDSRHLPGVVVSSRRAEYWEAERHARRPGAVVIELQRLDTEQIRAYLDAALLDGERPRWEGVFAALDGGGPLADALATPLVLALTPKVFDGASPDADPARLTGFTDPETLKAHVLREFAPTRFALAPSEDDRRHGRVAREDAMRWLAFIAGGTARGDDREPIRWWRLSLLARRPTRIAACAVGAALSFASVFMGGAIGFPRTGLGTPAAMAVAALLAVVAAVALGTACYRNQPPAPAETQVQVDGQHLMAALKSGVPIFIFATAAGIAMIGVTRGPIVGFAFAVPIAAMYAMVAPDAEPTATNPRLLLRRDLRVGYVFGAAYGLPAFLVGLLMSGDWLLGAVFGLAAALAGAMLYGLQWFFALQGGKAGAAAFVHLGLAVLALAPRGHLPWHVMRFLEEAHHRGVLRRQAGGAYVFRHESVAAAIEAWAPPSVLPGPRGEREGAQPLPHVE</sequence>
<feature type="transmembrane region" description="Helical" evidence="1">
    <location>
        <begin position="505"/>
        <end position="525"/>
    </location>
</feature>
<evidence type="ECO:0000313" key="3">
    <source>
        <dbReference type="Proteomes" id="UP000238176"/>
    </source>
</evidence>
<keyword evidence="1" id="KW-0472">Membrane</keyword>
<keyword evidence="1" id="KW-1133">Transmembrane helix</keyword>
<name>A0A2T0UKN2_9ACTN</name>
<dbReference type="EMBL" id="PVTJ01000005">
    <property type="protein sequence ID" value="PRY58509.1"/>
    <property type="molecule type" value="Genomic_DNA"/>
</dbReference>
<feature type="transmembrane region" description="Helical" evidence="1">
    <location>
        <begin position="432"/>
        <end position="452"/>
    </location>
</feature>
<proteinExistence type="predicted"/>
<comment type="caution">
    <text evidence="2">The sequence shown here is derived from an EMBL/GenBank/DDBJ whole genome shotgun (WGS) entry which is preliminary data.</text>
</comment>
<evidence type="ECO:0008006" key="4">
    <source>
        <dbReference type="Google" id="ProtNLM"/>
    </source>
</evidence>
<feature type="transmembrane region" description="Helical" evidence="1">
    <location>
        <begin position="531"/>
        <end position="548"/>
    </location>
</feature>
<gene>
    <name evidence="2" type="ORF">B0I28_105222</name>
</gene>
<protein>
    <recommendedName>
        <fullName evidence="4">NACHT domain-containing protein</fullName>
    </recommendedName>
</protein>
<keyword evidence="3" id="KW-1185">Reference proteome</keyword>
<dbReference type="InterPro" id="IPR027417">
    <property type="entry name" value="P-loop_NTPase"/>
</dbReference>
<feature type="transmembrane region" description="Helical" evidence="1">
    <location>
        <begin position="594"/>
        <end position="616"/>
    </location>
</feature>
<dbReference type="Proteomes" id="UP000238176">
    <property type="component" value="Unassembled WGS sequence"/>
</dbReference>
<feature type="transmembrane region" description="Helical" evidence="1">
    <location>
        <begin position="38"/>
        <end position="57"/>
    </location>
</feature>
<organism evidence="2 3">
    <name type="scientific">Glycomyces artemisiae</name>
    <dbReference type="NCBI Taxonomy" id="1076443"/>
    <lineage>
        <taxon>Bacteria</taxon>
        <taxon>Bacillati</taxon>
        <taxon>Actinomycetota</taxon>
        <taxon>Actinomycetes</taxon>
        <taxon>Glycomycetales</taxon>
        <taxon>Glycomycetaceae</taxon>
        <taxon>Glycomyces</taxon>
    </lineage>
</organism>
<dbReference type="AlphaFoldDB" id="A0A2T0UKN2"/>
<reference evidence="2 3" key="1">
    <citation type="submission" date="2018-03" db="EMBL/GenBank/DDBJ databases">
        <title>Genomic Encyclopedia of Type Strains, Phase III (KMG-III): the genomes of soil and plant-associated and newly described type strains.</title>
        <authorList>
            <person name="Whitman W."/>
        </authorList>
    </citation>
    <scope>NUCLEOTIDE SEQUENCE [LARGE SCALE GENOMIC DNA]</scope>
    <source>
        <strain evidence="2 3">CGMCC 4.7067</strain>
    </source>
</reference>
<evidence type="ECO:0000256" key="1">
    <source>
        <dbReference type="SAM" id="Phobius"/>
    </source>
</evidence>
<dbReference type="Gene3D" id="3.40.50.300">
    <property type="entry name" value="P-loop containing nucleotide triphosphate hydrolases"/>
    <property type="match status" value="1"/>
</dbReference>
<accession>A0A2T0UKN2</accession>